<accession>A0A6G2BBB1</accession>
<keyword evidence="3" id="KW-1185">Reference proteome</keyword>
<reference evidence="2 3" key="1">
    <citation type="submission" date="2019-11" db="EMBL/GenBank/DDBJ databases">
        <authorList>
            <person name="Yuan L."/>
        </authorList>
    </citation>
    <scope>NUCLEOTIDE SEQUENCE [LARGE SCALE GENOMIC DNA]</scope>
    <source>
        <strain evidence="2 3">TRM43335</strain>
    </source>
</reference>
<dbReference type="RefSeq" id="WP_155070770.1">
    <property type="nucleotide sequence ID" value="NZ_WIXO01000001.1"/>
</dbReference>
<feature type="chain" id="PRO_5026095789" description="Secreted protein" evidence="1">
    <location>
        <begin position="27"/>
        <end position="77"/>
    </location>
</feature>
<dbReference type="EMBL" id="WIXO01000001">
    <property type="protein sequence ID" value="MTE19416.1"/>
    <property type="molecule type" value="Genomic_DNA"/>
</dbReference>
<evidence type="ECO:0000256" key="1">
    <source>
        <dbReference type="SAM" id="SignalP"/>
    </source>
</evidence>
<gene>
    <name evidence="2" type="ORF">F0L17_09805</name>
</gene>
<evidence type="ECO:0000313" key="3">
    <source>
        <dbReference type="Proteomes" id="UP000473014"/>
    </source>
</evidence>
<protein>
    <recommendedName>
        <fullName evidence="4">Secreted protein</fullName>
    </recommendedName>
</protein>
<dbReference type="OrthoDB" id="4338284at2"/>
<comment type="caution">
    <text evidence="2">The sequence shown here is derived from an EMBL/GenBank/DDBJ whole genome shotgun (WGS) entry which is preliminary data.</text>
</comment>
<dbReference type="AlphaFoldDB" id="A0A6G2BBB1"/>
<evidence type="ECO:0000313" key="2">
    <source>
        <dbReference type="EMBL" id="MTE19416.1"/>
    </source>
</evidence>
<dbReference type="Proteomes" id="UP000473014">
    <property type="component" value="Unassembled WGS sequence"/>
</dbReference>
<feature type="signal peptide" evidence="1">
    <location>
        <begin position="1"/>
        <end position="26"/>
    </location>
</feature>
<evidence type="ECO:0008006" key="4">
    <source>
        <dbReference type="Google" id="ProtNLM"/>
    </source>
</evidence>
<proteinExistence type="predicted"/>
<organism evidence="2 3">
    <name type="scientific">Streptomyces taklimakanensis</name>
    <dbReference type="NCBI Taxonomy" id="2569853"/>
    <lineage>
        <taxon>Bacteria</taxon>
        <taxon>Bacillati</taxon>
        <taxon>Actinomycetota</taxon>
        <taxon>Actinomycetes</taxon>
        <taxon>Kitasatosporales</taxon>
        <taxon>Streptomycetaceae</taxon>
        <taxon>Streptomyces</taxon>
    </lineage>
</organism>
<keyword evidence="1" id="KW-0732">Signal</keyword>
<sequence length="77" mass="8366">MKLKRTAAVALSATALVLAGAGVSHADPKFQNDAQILPCPNLEILNIPILSSENNNLDCSRNHKKKTSIEVYKFFKG</sequence>
<name>A0A6G2BBB1_9ACTN</name>